<reference evidence="3 4" key="1">
    <citation type="submission" date="2020-04" db="EMBL/GenBank/DDBJ databases">
        <title>Perkinsus olseni comparative genomics.</title>
        <authorList>
            <person name="Bogema D.R."/>
        </authorList>
    </citation>
    <scope>NUCLEOTIDE SEQUENCE [LARGE SCALE GENOMIC DNA]</scope>
    <source>
        <strain evidence="3 4">ATCC PRA-207</strain>
    </source>
</reference>
<evidence type="ECO:0000256" key="1">
    <source>
        <dbReference type="SAM" id="MobiDB-lite"/>
    </source>
</evidence>
<keyword evidence="2" id="KW-0732">Signal</keyword>
<feature type="compositionally biased region" description="Basic and acidic residues" evidence="1">
    <location>
        <begin position="190"/>
        <end position="203"/>
    </location>
</feature>
<evidence type="ECO:0008006" key="5">
    <source>
        <dbReference type="Google" id="ProtNLM"/>
    </source>
</evidence>
<gene>
    <name evidence="3" type="ORF">FOZ63_025445</name>
</gene>
<dbReference type="InterPro" id="IPR015943">
    <property type="entry name" value="WD40/YVTN_repeat-like_dom_sf"/>
</dbReference>
<protein>
    <recommendedName>
        <fullName evidence="5">F-box domain-containing protein</fullName>
    </recommendedName>
</protein>
<feature type="signal peptide" evidence="2">
    <location>
        <begin position="1"/>
        <end position="23"/>
    </location>
</feature>
<dbReference type="Pfam" id="PF00400">
    <property type="entry name" value="WD40"/>
    <property type="match status" value="1"/>
</dbReference>
<evidence type="ECO:0000313" key="4">
    <source>
        <dbReference type="Proteomes" id="UP000553632"/>
    </source>
</evidence>
<dbReference type="EMBL" id="JABANO010034611">
    <property type="protein sequence ID" value="KAF4704875.1"/>
    <property type="molecule type" value="Genomic_DNA"/>
</dbReference>
<dbReference type="AlphaFoldDB" id="A0A7J6Q8P1"/>
<evidence type="ECO:0000313" key="3">
    <source>
        <dbReference type="EMBL" id="KAF4704875.1"/>
    </source>
</evidence>
<comment type="caution">
    <text evidence="3">The sequence shown here is derived from an EMBL/GenBank/DDBJ whole genome shotgun (WGS) entry which is preliminary data.</text>
</comment>
<keyword evidence="4" id="KW-1185">Reference proteome</keyword>
<dbReference type="SMART" id="SM00320">
    <property type="entry name" value="WD40"/>
    <property type="match status" value="2"/>
</dbReference>
<dbReference type="Proteomes" id="UP000553632">
    <property type="component" value="Unassembled WGS sequence"/>
</dbReference>
<feature type="region of interest" description="Disordered" evidence="1">
    <location>
        <begin position="190"/>
        <end position="213"/>
    </location>
</feature>
<organism evidence="3 4">
    <name type="scientific">Perkinsus olseni</name>
    <name type="common">Perkinsus atlanticus</name>
    <dbReference type="NCBI Taxonomy" id="32597"/>
    <lineage>
        <taxon>Eukaryota</taxon>
        <taxon>Sar</taxon>
        <taxon>Alveolata</taxon>
        <taxon>Perkinsozoa</taxon>
        <taxon>Perkinsea</taxon>
        <taxon>Perkinsida</taxon>
        <taxon>Perkinsidae</taxon>
        <taxon>Perkinsus</taxon>
    </lineage>
</organism>
<dbReference type="SUPFAM" id="SSF82171">
    <property type="entry name" value="DPP6 N-terminal domain-like"/>
    <property type="match status" value="1"/>
</dbReference>
<evidence type="ECO:0000256" key="2">
    <source>
        <dbReference type="SAM" id="SignalP"/>
    </source>
</evidence>
<dbReference type="InterPro" id="IPR001680">
    <property type="entry name" value="WD40_rpt"/>
</dbReference>
<accession>A0A7J6Q8P1</accession>
<proteinExistence type="predicted"/>
<dbReference type="Gene3D" id="2.130.10.10">
    <property type="entry name" value="YVTN repeat-like/Quinoprotein amine dehydrogenase"/>
    <property type="match status" value="1"/>
</dbReference>
<name>A0A7J6Q8P1_PEROL</name>
<feature type="chain" id="PRO_5029689883" description="F-box domain-containing protein" evidence="2">
    <location>
        <begin position="24"/>
        <end position="738"/>
    </location>
</feature>
<dbReference type="OMA" id="TSEYRIR"/>
<sequence length="738" mass="81862">MSSRSRCHLAALLNLEDVHLVLAEFLTYMDCQALEGTCRRWRWALREDAWQLWRQVFLYNYCYQLDTTPSRSLEDAGVCDTRPFGRQAIGWALRVQDHRDDTVWRQGVVVEYSPTRDCYRILYSDPEVQTMTRLESLQAGLDMHERLDGNEDDGEEFPPTFWESESHTSEYRIRRGGYVKNMSRFEWLKAPDDQQRSEAERGETTATGDLLESGNSRRAAFSDELSWKGIARHLSGEVPNNSVLTLRDHDDEVLYADFSPCGRFLATASRDGISGVYALFDPLTDSSEEVDFTRTTCYDFLDLSQSSPGLPHVMVDSSSWRWGRDGSIASRLLCRLHCGWTVRSRGNSHEAEREKLYPGRVTWAPDSTSLLVASSGPVFWIDMRALIAGRGPPRAITSIAQSPGDVYGGFLFYPPDDSAGLSVEDFDGRIPLDDRLCVLSSSRIIPLLDQDTGVGSLTQRFEIHSKPVERPSRPSEGTRSLPAAVFDVNLGRQALIRAISVHAERQLMVGLTGTKLTMMDQAVIIDLKHGITVSKPLPRSTRFPVRLSSPAVRIIDFSHVACCLACRLTLDGDGLLISLRKFANQDLTEKFYEDPSALPTLAPDLDVNMEALLLPVVEGDDGSPASVDRQGVTVMKGHHAYTTKSSPFMIMPDGVLDSRQVISSGGEDGNVYTWTLTGSGVAPLVCVGRLVHHDTVNLNLAVRRGGRRSMKTCGSAGPTSRCRAHGVRTAASTGSDCL</sequence>